<keyword evidence="4" id="KW-1185">Reference proteome</keyword>
<dbReference type="PANTHER" id="PTHR42791:SF2">
    <property type="entry name" value="N-ACETYLTRANSFERASE DOMAIN-CONTAINING PROTEIN"/>
    <property type="match status" value="1"/>
</dbReference>
<feature type="region of interest" description="Disordered" evidence="1">
    <location>
        <begin position="201"/>
        <end position="238"/>
    </location>
</feature>
<feature type="domain" description="N-acetyltransferase" evidence="2">
    <location>
        <begin position="55"/>
        <end position="207"/>
    </location>
</feature>
<dbReference type="InterPro" id="IPR000182">
    <property type="entry name" value="GNAT_dom"/>
</dbReference>
<proteinExistence type="predicted"/>
<evidence type="ECO:0000259" key="2">
    <source>
        <dbReference type="PROSITE" id="PS51186"/>
    </source>
</evidence>
<dbReference type="PANTHER" id="PTHR42791">
    <property type="entry name" value="GNAT FAMILY ACETYLTRANSFERASE"/>
    <property type="match status" value="1"/>
</dbReference>
<reference evidence="3 4" key="1">
    <citation type="submission" date="2018-06" db="EMBL/GenBank/DDBJ databases">
        <title>Complete Genomes of Monosporascus.</title>
        <authorList>
            <person name="Robinson A.J."/>
            <person name="Natvig D.O."/>
        </authorList>
    </citation>
    <scope>NUCLEOTIDE SEQUENCE [LARGE SCALE GENOMIC DNA]</scope>
    <source>
        <strain evidence="3 4">CBS 609.92</strain>
    </source>
</reference>
<accession>A0ABY0HE64</accession>
<feature type="compositionally biased region" description="Pro residues" evidence="1">
    <location>
        <begin position="287"/>
        <end position="298"/>
    </location>
</feature>
<dbReference type="Proteomes" id="UP000294003">
    <property type="component" value="Unassembled WGS sequence"/>
</dbReference>
<evidence type="ECO:0000313" key="3">
    <source>
        <dbReference type="EMBL" id="RYO91081.1"/>
    </source>
</evidence>
<dbReference type="InterPro" id="IPR016181">
    <property type="entry name" value="Acyl_CoA_acyltransferase"/>
</dbReference>
<protein>
    <recommendedName>
        <fullName evidence="2">N-acetyltransferase domain-containing protein</fullName>
    </recommendedName>
</protein>
<feature type="region of interest" description="Disordered" evidence="1">
    <location>
        <begin position="262"/>
        <end position="305"/>
    </location>
</feature>
<dbReference type="InterPro" id="IPR052523">
    <property type="entry name" value="Trichothecene_AcTrans"/>
</dbReference>
<feature type="compositionally biased region" description="Polar residues" evidence="1">
    <location>
        <begin position="206"/>
        <end position="238"/>
    </location>
</feature>
<comment type="caution">
    <text evidence="3">The sequence shown here is derived from an EMBL/GenBank/DDBJ whole genome shotgun (WGS) entry which is preliminary data.</text>
</comment>
<evidence type="ECO:0000256" key="1">
    <source>
        <dbReference type="SAM" id="MobiDB-lite"/>
    </source>
</evidence>
<sequence>MRAWSRERFARHFADPAEAQFKVVDEATGRLVAYSRWVLPKGMRGAGVRVKGVGVRVQESGPGNGNGEEEEEEGTKDRAITASEGQTEKKERTGDEHPDVAEGMHVELYREFFDGLARAGEKWGASEKLELSHLCTDPAYHGRGIGAALLKQVLVIADAEGVEVFLDAVPLARPLYERMGFAVVDKVEFPLARTRTGRNIVLPPSAEQQPSHTNNGPGVGKVQQQCQTTDTPSASSQVHLRGGCLSESVDRDFVYYLGTSAPRPAAPIVRPTSVGLPPSYSRRETADPPPPYQAPSRPPSYKSAR</sequence>
<name>A0ABY0HE64_9PEZI</name>
<feature type="compositionally biased region" description="Basic and acidic residues" evidence="1">
    <location>
        <begin position="86"/>
        <end position="97"/>
    </location>
</feature>
<evidence type="ECO:0000313" key="4">
    <source>
        <dbReference type="Proteomes" id="UP000294003"/>
    </source>
</evidence>
<dbReference type="EMBL" id="QJNS01000045">
    <property type="protein sequence ID" value="RYO91081.1"/>
    <property type="molecule type" value="Genomic_DNA"/>
</dbReference>
<dbReference type="CDD" id="cd04301">
    <property type="entry name" value="NAT_SF"/>
    <property type="match status" value="1"/>
</dbReference>
<dbReference type="SUPFAM" id="SSF55729">
    <property type="entry name" value="Acyl-CoA N-acyltransferases (Nat)"/>
    <property type="match status" value="1"/>
</dbReference>
<feature type="region of interest" description="Disordered" evidence="1">
    <location>
        <begin position="54"/>
        <end position="97"/>
    </location>
</feature>
<gene>
    <name evidence="3" type="ORF">DL762_002377</name>
</gene>
<organism evidence="3 4">
    <name type="scientific">Monosporascus cannonballus</name>
    <dbReference type="NCBI Taxonomy" id="155416"/>
    <lineage>
        <taxon>Eukaryota</taxon>
        <taxon>Fungi</taxon>
        <taxon>Dikarya</taxon>
        <taxon>Ascomycota</taxon>
        <taxon>Pezizomycotina</taxon>
        <taxon>Sordariomycetes</taxon>
        <taxon>Xylariomycetidae</taxon>
        <taxon>Xylariales</taxon>
        <taxon>Xylariales incertae sedis</taxon>
        <taxon>Monosporascus</taxon>
    </lineage>
</organism>
<dbReference type="Gene3D" id="3.40.630.30">
    <property type="match status" value="1"/>
</dbReference>
<dbReference type="PROSITE" id="PS51186">
    <property type="entry name" value="GNAT"/>
    <property type="match status" value="1"/>
</dbReference>
<dbReference type="Pfam" id="PF13673">
    <property type="entry name" value="Acetyltransf_10"/>
    <property type="match status" value="1"/>
</dbReference>